<evidence type="ECO:0000313" key="7">
    <source>
        <dbReference type="EMBL" id="KAA1424923.1"/>
    </source>
</evidence>
<organism evidence="7 8">
    <name type="scientific">Mumia zhuanghuii</name>
    <dbReference type="NCBI Taxonomy" id="2585211"/>
    <lineage>
        <taxon>Bacteria</taxon>
        <taxon>Bacillati</taxon>
        <taxon>Actinomycetota</taxon>
        <taxon>Actinomycetes</taxon>
        <taxon>Propionibacteriales</taxon>
        <taxon>Nocardioidaceae</taxon>
        <taxon>Mumia</taxon>
    </lineage>
</organism>
<keyword evidence="3" id="KW-0813">Transport</keyword>
<evidence type="ECO:0000256" key="5">
    <source>
        <dbReference type="SAM" id="SignalP"/>
    </source>
</evidence>
<dbReference type="OrthoDB" id="9793175at2"/>
<name>A0A5Q6S3G0_9ACTN</name>
<proteinExistence type="inferred from homology"/>
<accession>A0A5Q6S3G0</accession>
<dbReference type="Pfam" id="PF01497">
    <property type="entry name" value="Peripla_BP_2"/>
    <property type="match status" value="1"/>
</dbReference>
<feature type="signal peptide" evidence="5">
    <location>
        <begin position="1"/>
        <end position="31"/>
    </location>
</feature>
<comment type="caution">
    <text evidence="7">The sequence shown here is derived from an EMBL/GenBank/DDBJ whole genome shotgun (WGS) entry which is preliminary data.</text>
</comment>
<dbReference type="InterPro" id="IPR002491">
    <property type="entry name" value="ABC_transptr_periplasmic_BD"/>
</dbReference>
<evidence type="ECO:0000256" key="1">
    <source>
        <dbReference type="ARBA" id="ARBA00004196"/>
    </source>
</evidence>
<dbReference type="Proteomes" id="UP000307768">
    <property type="component" value="Unassembled WGS sequence"/>
</dbReference>
<dbReference type="GO" id="GO:1901678">
    <property type="term" value="P:iron coordination entity transport"/>
    <property type="evidence" value="ECO:0007669"/>
    <property type="project" value="UniProtKB-ARBA"/>
</dbReference>
<reference evidence="7 8" key="1">
    <citation type="submission" date="2019-09" db="EMBL/GenBank/DDBJ databases">
        <title>Mumia zhuanghuii sp. nov. isolated from the intestinal contents of plateau pika (Ochotona curzoniae) in the Qinghai-Tibet plateau of China.</title>
        <authorList>
            <person name="Tian Z."/>
        </authorList>
    </citation>
    <scope>NUCLEOTIDE SEQUENCE [LARGE SCALE GENOMIC DNA]</scope>
    <source>
        <strain evidence="8">350</strain>
    </source>
</reference>
<feature type="chain" id="PRO_5038425521" evidence="5">
    <location>
        <begin position="32"/>
        <end position="324"/>
    </location>
</feature>
<keyword evidence="4 5" id="KW-0732">Signal</keyword>
<dbReference type="PANTHER" id="PTHR30532:SF1">
    <property type="entry name" value="IRON(3+)-HYDROXAMATE-BINDING PROTEIN FHUD"/>
    <property type="match status" value="1"/>
</dbReference>
<comment type="subcellular location">
    <subcellularLocation>
        <location evidence="1">Cell envelope</location>
    </subcellularLocation>
</comment>
<sequence>MSVRTLRRSLALGAVAALVLPLAACSSDVDADAATEEAKTRTVASQFGDVELPVEPKAALGMYTTDVDILITLGFPLATMQPIRGDGWTTFPEFFPTEELEGVEPFANYPDYNYEKILEAQPDFILNGLGYDDKVVKRLPEIAPTYSIDAFSGESWMTHFKKTAEDLDRVDEYEAWMEKYEARVAEVKAAIGDSARDLVVAPVGSWEGKVNSSCYSGVECQAFKDLGLTIFPGSLTKGGEGLALSGEQVGQLKDVDVAFTIKIPGEKGDKEYAATEKELMANPLWAGLPFVENDQIFTYDMEMTYGSPSGQMAFLDVVEEALGS</sequence>
<feature type="domain" description="Fe/B12 periplasmic-binding" evidence="6">
    <location>
        <begin position="58"/>
        <end position="324"/>
    </location>
</feature>
<dbReference type="SUPFAM" id="SSF53807">
    <property type="entry name" value="Helical backbone' metal receptor"/>
    <property type="match status" value="1"/>
</dbReference>
<evidence type="ECO:0000256" key="2">
    <source>
        <dbReference type="ARBA" id="ARBA00008814"/>
    </source>
</evidence>
<dbReference type="PROSITE" id="PS50983">
    <property type="entry name" value="FE_B12_PBP"/>
    <property type="match status" value="1"/>
</dbReference>
<dbReference type="AlphaFoldDB" id="A0A5Q6S3G0"/>
<dbReference type="PANTHER" id="PTHR30532">
    <property type="entry name" value="IRON III DICITRATE-BINDING PERIPLASMIC PROTEIN"/>
    <property type="match status" value="1"/>
</dbReference>
<evidence type="ECO:0000259" key="6">
    <source>
        <dbReference type="PROSITE" id="PS50983"/>
    </source>
</evidence>
<dbReference type="Gene3D" id="3.40.50.1980">
    <property type="entry name" value="Nitrogenase molybdenum iron protein domain"/>
    <property type="match status" value="2"/>
</dbReference>
<dbReference type="GO" id="GO:0030288">
    <property type="term" value="C:outer membrane-bounded periplasmic space"/>
    <property type="evidence" value="ECO:0007669"/>
    <property type="project" value="TreeGrafter"/>
</dbReference>
<evidence type="ECO:0000313" key="8">
    <source>
        <dbReference type="Proteomes" id="UP000307768"/>
    </source>
</evidence>
<gene>
    <name evidence="7" type="ORF">FE697_003200</name>
</gene>
<evidence type="ECO:0000256" key="4">
    <source>
        <dbReference type="ARBA" id="ARBA00022729"/>
    </source>
</evidence>
<comment type="similarity">
    <text evidence="2">Belongs to the bacterial solute-binding protein 8 family.</text>
</comment>
<dbReference type="InterPro" id="IPR051313">
    <property type="entry name" value="Bact_iron-sidero_bind"/>
</dbReference>
<dbReference type="RefSeq" id="WP_149768095.1">
    <property type="nucleotide sequence ID" value="NZ_VDFQ02000001.1"/>
</dbReference>
<dbReference type="EMBL" id="VDFQ02000001">
    <property type="protein sequence ID" value="KAA1424923.1"/>
    <property type="molecule type" value="Genomic_DNA"/>
</dbReference>
<evidence type="ECO:0000256" key="3">
    <source>
        <dbReference type="ARBA" id="ARBA00022448"/>
    </source>
</evidence>
<protein>
    <submittedName>
        <fullName evidence="7">ABC transporter substrate-binding protein</fullName>
    </submittedName>
</protein>